<organism evidence="1 2">
    <name type="scientific">Didymella glomerata</name>
    <dbReference type="NCBI Taxonomy" id="749621"/>
    <lineage>
        <taxon>Eukaryota</taxon>
        <taxon>Fungi</taxon>
        <taxon>Dikarya</taxon>
        <taxon>Ascomycota</taxon>
        <taxon>Pezizomycotina</taxon>
        <taxon>Dothideomycetes</taxon>
        <taxon>Pleosporomycetidae</taxon>
        <taxon>Pleosporales</taxon>
        <taxon>Pleosporineae</taxon>
        <taxon>Didymellaceae</taxon>
        <taxon>Didymella</taxon>
    </lineage>
</organism>
<comment type="caution">
    <text evidence="1">The sequence shown here is derived from an EMBL/GenBank/DDBJ whole genome shotgun (WGS) entry which is preliminary data.</text>
</comment>
<dbReference type="AlphaFoldDB" id="A0A9W9C2L2"/>
<keyword evidence="2" id="KW-1185">Reference proteome</keyword>
<gene>
    <name evidence="1" type="ORF">N0V87_002628</name>
</gene>
<dbReference type="EMBL" id="JAPEUV010000017">
    <property type="protein sequence ID" value="KAJ4340336.1"/>
    <property type="molecule type" value="Genomic_DNA"/>
</dbReference>
<proteinExistence type="predicted"/>
<reference evidence="1" key="1">
    <citation type="submission" date="2022-10" db="EMBL/GenBank/DDBJ databases">
        <title>Tapping the CABI collections for fungal endophytes: first genome assemblies for Collariella, Neodidymelliopsis, Ascochyta clinopodiicola, Didymella pomorum, Didymosphaeria variabile, Neocosmospora piperis and Neocucurbitaria cava.</title>
        <authorList>
            <person name="Hill R."/>
        </authorList>
    </citation>
    <scope>NUCLEOTIDE SEQUENCE</scope>
    <source>
        <strain evidence="1">IMI 360193</strain>
    </source>
</reference>
<protein>
    <submittedName>
        <fullName evidence="1">Uncharacterized protein</fullName>
    </submittedName>
</protein>
<sequence length="214" mass="23673">MTISTTFVLGQKQSYFFNSPTHWAWHDLPPDVEILFTKTPPIRDVIELALGANGTYFVSYRDHDGTIACKHYNLPNPLVEYLYASHPSVIRDLATLSITLGPYGSYYAWDRTTASWSNVPPGLEKSLLSRLESQDAWRTTWKADGYEAPCFVSLGNDGAYFMRTVSGGGCWDFKLPKVDARSGLGMVGGDGWEGIRGTNKFLEDSPNFAGIAVG</sequence>
<evidence type="ECO:0000313" key="1">
    <source>
        <dbReference type="EMBL" id="KAJ4340336.1"/>
    </source>
</evidence>
<accession>A0A9W9C2L2</accession>
<evidence type="ECO:0000313" key="2">
    <source>
        <dbReference type="Proteomes" id="UP001140562"/>
    </source>
</evidence>
<name>A0A9W9C2L2_9PLEO</name>
<dbReference type="OrthoDB" id="4354287at2759"/>
<dbReference type="Proteomes" id="UP001140562">
    <property type="component" value="Unassembled WGS sequence"/>
</dbReference>